<dbReference type="PANTHER" id="PTHR47031">
    <property type="entry name" value="SAP DNA-BINDING DOMAIN-CONTAINING PROTEIN"/>
    <property type="match status" value="1"/>
</dbReference>
<dbReference type="InterPro" id="IPR035979">
    <property type="entry name" value="RBD_domain_sf"/>
</dbReference>
<dbReference type="InterPro" id="IPR012677">
    <property type="entry name" value="Nucleotide-bd_a/b_plait_sf"/>
</dbReference>
<dbReference type="InterPro" id="IPR034257">
    <property type="entry name" value="Acinus_RRM"/>
</dbReference>
<sequence length="467" mass="51087">MTEPQTQEPEPQQAAPTVKTEAVMTEPQTQEPEPQQAAPTVKTEAVMTKPQTQEPEPQQAAPTVKTEIQENGAVVDRMEVEADAKKRKREEEEEVNAPTEAPDPPSHPTADPIEPSPLVQPAKKLRRFNSANNNNNDNSGNIANDTSATTPGHRKSKTEVREEEEVMTISTESLKEIMPTETPATTTATSTSTPAPIANSGPVSPGDQKAEVKDESAVVDDQAKLDDGDSVPTATHDPTNSIYIKNFVRPLTLGQVKRLVELHGEVERLWIDSIKTHCYVTYTTAAAAETARSAIHNIKFPPDTGRQLHVDFLSSELAGQMISEEERAQQERRKIDWEAMLAKGGPSGIQNVGQKEEEIDFANVPTEPAAMRERGRVGGSPLGLVQKQLQKAAAAVPVPAALNAASTSTAPPSNVKVLSLEELFSKTEARPVLYYLPVPEEVAKQRRERMRVDRDRLRDRQGKIGPR</sequence>
<evidence type="ECO:0000256" key="2">
    <source>
        <dbReference type="SAM" id="MobiDB-lite"/>
    </source>
</evidence>
<feature type="domain" description="RRM" evidence="3">
    <location>
        <begin position="240"/>
        <end position="315"/>
    </location>
</feature>
<proteinExistence type="predicted"/>
<protein>
    <recommendedName>
        <fullName evidence="3">RRM domain-containing protein</fullName>
    </recommendedName>
</protein>
<evidence type="ECO:0000259" key="3">
    <source>
        <dbReference type="PROSITE" id="PS50102"/>
    </source>
</evidence>
<evidence type="ECO:0000313" key="4">
    <source>
        <dbReference type="EMBL" id="RUO96439.1"/>
    </source>
</evidence>
<feature type="compositionally biased region" description="Low complexity" evidence="2">
    <location>
        <begin position="1"/>
        <end position="17"/>
    </location>
</feature>
<dbReference type="CDD" id="cd12432">
    <property type="entry name" value="RRM_ACINU"/>
    <property type="match status" value="1"/>
</dbReference>
<dbReference type="InterPro" id="IPR000504">
    <property type="entry name" value="RRM_dom"/>
</dbReference>
<feature type="compositionally biased region" description="Basic and acidic residues" evidence="2">
    <location>
        <begin position="208"/>
        <end position="227"/>
    </location>
</feature>
<accession>A0A433A1A0</accession>
<feature type="compositionally biased region" description="Low complexity" evidence="2">
    <location>
        <begin position="25"/>
        <end position="40"/>
    </location>
</feature>
<dbReference type="Pfam" id="PF16294">
    <property type="entry name" value="RSB_motif"/>
    <property type="match status" value="1"/>
</dbReference>
<evidence type="ECO:0000313" key="5">
    <source>
        <dbReference type="Proteomes" id="UP000268093"/>
    </source>
</evidence>
<keyword evidence="1" id="KW-0694">RNA-binding</keyword>
<dbReference type="Proteomes" id="UP000268093">
    <property type="component" value="Unassembled WGS sequence"/>
</dbReference>
<dbReference type="EMBL" id="RBNI01021311">
    <property type="protein sequence ID" value="RUO96439.1"/>
    <property type="molecule type" value="Genomic_DNA"/>
</dbReference>
<dbReference type="GO" id="GO:0003723">
    <property type="term" value="F:RNA binding"/>
    <property type="evidence" value="ECO:0007669"/>
    <property type="project" value="UniProtKB-UniRule"/>
</dbReference>
<feature type="compositionally biased region" description="Low complexity" evidence="2">
    <location>
        <begin position="129"/>
        <end position="145"/>
    </location>
</feature>
<dbReference type="PANTHER" id="PTHR47031:SF3">
    <property type="entry name" value="SAP DOMAIN-CONTAINING PROTEIN"/>
    <property type="match status" value="1"/>
</dbReference>
<organism evidence="4 5">
    <name type="scientific">Jimgerdemannia flammicorona</name>
    <dbReference type="NCBI Taxonomy" id="994334"/>
    <lineage>
        <taxon>Eukaryota</taxon>
        <taxon>Fungi</taxon>
        <taxon>Fungi incertae sedis</taxon>
        <taxon>Mucoromycota</taxon>
        <taxon>Mucoromycotina</taxon>
        <taxon>Endogonomycetes</taxon>
        <taxon>Endogonales</taxon>
        <taxon>Endogonaceae</taxon>
        <taxon>Jimgerdemannia</taxon>
    </lineage>
</organism>
<gene>
    <name evidence="4" type="ORF">BC936DRAFT_142037</name>
</gene>
<dbReference type="PROSITE" id="PS50102">
    <property type="entry name" value="RRM"/>
    <property type="match status" value="1"/>
</dbReference>
<feature type="compositionally biased region" description="Low complexity" evidence="2">
    <location>
        <begin position="50"/>
        <end position="63"/>
    </location>
</feature>
<feature type="compositionally biased region" description="Low complexity" evidence="2">
    <location>
        <begin position="179"/>
        <end position="198"/>
    </location>
</feature>
<dbReference type="AlphaFoldDB" id="A0A433A1A0"/>
<evidence type="ECO:0000256" key="1">
    <source>
        <dbReference type="PROSITE-ProRule" id="PRU00176"/>
    </source>
</evidence>
<comment type="caution">
    <text evidence="4">The sequence shown here is derived from an EMBL/GenBank/DDBJ whole genome shotgun (WGS) entry which is preliminary data.</text>
</comment>
<dbReference type="Gene3D" id="3.30.70.330">
    <property type="match status" value="1"/>
</dbReference>
<dbReference type="OrthoDB" id="5348404at2759"/>
<dbReference type="InterPro" id="IPR032552">
    <property type="entry name" value="RSB_motif"/>
</dbReference>
<feature type="region of interest" description="Disordered" evidence="2">
    <location>
        <begin position="1"/>
        <end position="237"/>
    </location>
</feature>
<dbReference type="SUPFAM" id="SSF54928">
    <property type="entry name" value="RNA-binding domain, RBD"/>
    <property type="match status" value="1"/>
</dbReference>
<reference evidence="4 5" key="1">
    <citation type="journal article" date="2018" name="New Phytol.">
        <title>Phylogenomics of Endogonaceae and evolution of mycorrhizas within Mucoromycota.</title>
        <authorList>
            <person name="Chang Y."/>
            <person name="Desiro A."/>
            <person name="Na H."/>
            <person name="Sandor L."/>
            <person name="Lipzen A."/>
            <person name="Clum A."/>
            <person name="Barry K."/>
            <person name="Grigoriev I.V."/>
            <person name="Martin F.M."/>
            <person name="Stajich J.E."/>
            <person name="Smith M.E."/>
            <person name="Bonito G."/>
            <person name="Spatafora J.W."/>
        </authorList>
    </citation>
    <scope>NUCLEOTIDE SEQUENCE [LARGE SCALE GENOMIC DNA]</scope>
    <source>
        <strain evidence="4 5">GMNB39</strain>
    </source>
</reference>
<keyword evidence="5" id="KW-1185">Reference proteome</keyword>
<feature type="region of interest" description="Disordered" evidence="2">
    <location>
        <begin position="444"/>
        <end position="467"/>
    </location>
</feature>
<name>A0A433A1A0_9FUNG</name>